<feature type="domain" description="Cyclin-like" evidence="4">
    <location>
        <begin position="49"/>
        <end position="152"/>
    </location>
</feature>
<feature type="domain" description="Cyclin C-terminal" evidence="5">
    <location>
        <begin position="161"/>
        <end position="293"/>
    </location>
</feature>
<organism evidence="6 7">
    <name type="scientific">Oopsacas minuta</name>
    <dbReference type="NCBI Taxonomy" id="111878"/>
    <lineage>
        <taxon>Eukaryota</taxon>
        <taxon>Metazoa</taxon>
        <taxon>Porifera</taxon>
        <taxon>Hexactinellida</taxon>
        <taxon>Hexasterophora</taxon>
        <taxon>Lyssacinosida</taxon>
        <taxon>Leucopsacidae</taxon>
        <taxon>Oopsacas</taxon>
    </lineage>
</organism>
<evidence type="ECO:0000313" key="6">
    <source>
        <dbReference type="EMBL" id="KAI6659051.1"/>
    </source>
</evidence>
<dbReference type="InterPro" id="IPR036915">
    <property type="entry name" value="Cyclin-like_sf"/>
</dbReference>
<feature type="compositionally biased region" description="Basic and acidic residues" evidence="3">
    <location>
        <begin position="321"/>
        <end position="333"/>
    </location>
</feature>
<feature type="compositionally biased region" description="Basic residues" evidence="3">
    <location>
        <begin position="391"/>
        <end position="410"/>
    </location>
</feature>
<dbReference type="CDD" id="cd20533">
    <property type="entry name" value="CYCLIN_CCNL_rpt2"/>
    <property type="match status" value="1"/>
</dbReference>
<dbReference type="FunFam" id="1.10.472.10:FF:000031">
    <property type="entry name" value="cyclin-L1-1-like isoform X1"/>
    <property type="match status" value="1"/>
</dbReference>
<feature type="domain" description="Cyclin-like" evidence="4">
    <location>
        <begin position="165"/>
        <end position="249"/>
    </location>
</feature>
<reference evidence="6 7" key="1">
    <citation type="journal article" date="2023" name="BMC Biol.">
        <title>The compact genome of the sponge Oopsacas minuta (Hexactinellida) is lacking key metazoan core genes.</title>
        <authorList>
            <person name="Santini S."/>
            <person name="Schenkelaars Q."/>
            <person name="Jourda C."/>
            <person name="Duchesne M."/>
            <person name="Belahbib H."/>
            <person name="Rocher C."/>
            <person name="Selva M."/>
            <person name="Riesgo A."/>
            <person name="Vervoort M."/>
            <person name="Leys S.P."/>
            <person name="Kodjabachian L."/>
            <person name="Le Bivic A."/>
            <person name="Borchiellini C."/>
            <person name="Claverie J.M."/>
            <person name="Renard E."/>
        </authorList>
    </citation>
    <scope>NUCLEOTIDE SEQUENCE [LARGE SCALE GENOMIC DNA]</scope>
    <source>
        <strain evidence="6">SPO-2</strain>
    </source>
</reference>
<dbReference type="PIRSF" id="PIRSF036580">
    <property type="entry name" value="Cyclin_L"/>
    <property type="match status" value="1"/>
</dbReference>
<dbReference type="SUPFAM" id="SSF47954">
    <property type="entry name" value="Cyclin-like"/>
    <property type="match status" value="2"/>
</dbReference>
<comment type="caution">
    <text evidence="6">The sequence shown here is derived from an EMBL/GenBank/DDBJ whole genome shotgun (WGS) entry which is preliminary data.</text>
</comment>
<dbReference type="SMART" id="SM00385">
    <property type="entry name" value="CYCLIN"/>
    <property type="match status" value="2"/>
</dbReference>
<dbReference type="Gene3D" id="1.10.472.10">
    <property type="entry name" value="Cyclin-like"/>
    <property type="match status" value="2"/>
</dbReference>
<dbReference type="Pfam" id="PF00134">
    <property type="entry name" value="Cyclin_N"/>
    <property type="match status" value="1"/>
</dbReference>
<evidence type="ECO:0000313" key="7">
    <source>
        <dbReference type="Proteomes" id="UP001165289"/>
    </source>
</evidence>
<sequence>MARIPDEYGDVIINLENCRIPKERLELTPSMRDGLDYKIEHQLRILCCENLQHSGLLLKLPQVAMANAQVLFQRYYCSKSFVVYDFQHVSIACLYLASKIEECYRKLRDIINVFHYVTQKKSGLSTEPLEYVGEYYFYIKNEVIKMERRILKELGFCVHVKHPHKIIVVYLKFLEMDQNRAFVQRSWNYMNDSLRTTVFLRYSPETIAAACIFLAARVLSIPLPKTPGWWEVFGCSIEEIEDISLYILELYQTKLPSPEEMKREVKKARETLEEKKSAEKHLIESSSNNSPCPPSPRHTQTTYKPQNSDDNTTKPSSGRKHYNETDRDISNRHDRAKHKRSPESSPSSGIHHKYKRRSSPLPRHRRSRSRSSSSSSPDGRYRSSSQERYYRSSRHLVRRSGKTKRDHYKN</sequence>
<dbReference type="InterPro" id="IPR013763">
    <property type="entry name" value="Cyclin-like_dom"/>
</dbReference>
<evidence type="ECO:0000259" key="4">
    <source>
        <dbReference type="SMART" id="SM00385"/>
    </source>
</evidence>
<dbReference type="Proteomes" id="UP001165289">
    <property type="component" value="Unassembled WGS sequence"/>
</dbReference>
<dbReference type="Pfam" id="PF02984">
    <property type="entry name" value="Cyclin_C"/>
    <property type="match status" value="1"/>
</dbReference>
<proteinExistence type="inferred from homology"/>
<comment type="similarity">
    <text evidence="2">Belongs to the cyclin family.</text>
</comment>
<accession>A0AAV7KFB2</accession>
<name>A0AAV7KFB2_9METZ</name>
<dbReference type="InterPro" id="IPR043198">
    <property type="entry name" value="Cyclin/Ssn8"/>
</dbReference>
<dbReference type="GO" id="GO:0016538">
    <property type="term" value="F:cyclin-dependent protein serine/threonine kinase regulator activity"/>
    <property type="evidence" value="ECO:0007669"/>
    <property type="project" value="InterPro"/>
</dbReference>
<keyword evidence="7" id="KW-1185">Reference proteome</keyword>
<feature type="compositionally biased region" description="Basic and acidic residues" evidence="3">
    <location>
        <begin position="258"/>
        <end position="283"/>
    </location>
</feature>
<dbReference type="InterPro" id="IPR004367">
    <property type="entry name" value="Cyclin_C-dom"/>
</dbReference>
<dbReference type="SMART" id="SM01332">
    <property type="entry name" value="Cyclin_C"/>
    <property type="match status" value="1"/>
</dbReference>
<feature type="compositionally biased region" description="Low complexity" evidence="3">
    <location>
        <begin position="370"/>
        <end position="387"/>
    </location>
</feature>
<dbReference type="AlphaFoldDB" id="A0AAV7KFB2"/>
<dbReference type="GO" id="GO:0006357">
    <property type="term" value="P:regulation of transcription by RNA polymerase II"/>
    <property type="evidence" value="ECO:0007669"/>
    <property type="project" value="InterPro"/>
</dbReference>
<evidence type="ECO:0000256" key="3">
    <source>
        <dbReference type="SAM" id="MobiDB-lite"/>
    </source>
</evidence>
<feature type="region of interest" description="Disordered" evidence="3">
    <location>
        <begin position="258"/>
        <end position="410"/>
    </location>
</feature>
<dbReference type="EMBL" id="JAKMXF010000066">
    <property type="protein sequence ID" value="KAI6659051.1"/>
    <property type="molecule type" value="Genomic_DNA"/>
</dbReference>
<evidence type="ECO:0000256" key="1">
    <source>
        <dbReference type="ARBA" id="ARBA00023127"/>
    </source>
</evidence>
<protein>
    <submittedName>
        <fullName evidence="6">Cyclin-L1-like</fullName>
    </submittedName>
</protein>
<feature type="compositionally biased region" description="Basic residues" evidence="3">
    <location>
        <begin position="350"/>
        <end position="369"/>
    </location>
</feature>
<dbReference type="PANTHER" id="PTHR10026">
    <property type="entry name" value="CYCLIN"/>
    <property type="match status" value="1"/>
</dbReference>
<keyword evidence="1 2" id="KW-0195">Cyclin</keyword>
<evidence type="ECO:0000259" key="5">
    <source>
        <dbReference type="SMART" id="SM01332"/>
    </source>
</evidence>
<evidence type="ECO:0000256" key="2">
    <source>
        <dbReference type="RuleBase" id="RU000383"/>
    </source>
</evidence>
<feature type="compositionally biased region" description="Polar residues" evidence="3">
    <location>
        <begin position="297"/>
        <end position="316"/>
    </location>
</feature>
<gene>
    <name evidence="6" type="ORF">LOD99_14727</name>
</gene>
<dbReference type="CDD" id="cd20532">
    <property type="entry name" value="CYCLIN_CCNL_rpt1"/>
    <property type="match status" value="1"/>
</dbReference>
<dbReference type="InterPro" id="IPR006671">
    <property type="entry name" value="Cyclin_N"/>
</dbReference>